<keyword evidence="1" id="KW-0677">Repeat</keyword>
<evidence type="ECO:0000313" key="5">
    <source>
        <dbReference type="EMBL" id="KAF7674879.1"/>
    </source>
</evidence>
<feature type="region of interest" description="Disordered" evidence="3">
    <location>
        <begin position="155"/>
        <end position="179"/>
    </location>
</feature>
<feature type="domain" description="Calponin-homology (CH)" evidence="4">
    <location>
        <begin position="20"/>
        <end position="132"/>
    </location>
</feature>
<dbReference type="PANTHER" id="PTHR19961:SF18">
    <property type="entry name" value="FI19014P1"/>
    <property type="match status" value="1"/>
</dbReference>
<evidence type="ECO:0000256" key="3">
    <source>
        <dbReference type="SAM" id="MobiDB-lite"/>
    </source>
</evidence>
<comment type="caution">
    <text evidence="5">The sequence shown here is derived from an EMBL/GenBank/DDBJ whole genome shotgun (WGS) entry which is preliminary data.</text>
</comment>
<organism evidence="5 6">
    <name type="scientific">Astathelohania contejeani</name>
    <dbReference type="NCBI Taxonomy" id="164912"/>
    <lineage>
        <taxon>Eukaryota</taxon>
        <taxon>Fungi</taxon>
        <taxon>Fungi incertae sedis</taxon>
        <taxon>Microsporidia</taxon>
        <taxon>Astathelohaniidae</taxon>
        <taxon>Astathelohania</taxon>
    </lineage>
</organism>
<feature type="domain" description="Calponin-homology (CH)" evidence="4">
    <location>
        <begin position="215"/>
        <end position="321"/>
    </location>
</feature>
<feature type="non-terminal residue" evidence="5">
    <location>
        <position position="396"/>
    </location>
</feature>
<dbReference type="Pfam" id="PF00307">
    <property type="entry name" value="CH"/>
    <property type="match status" value="2"/>
</dbReference>
<protein>
    <submittedName>
        <fullName evidence="5">Plastin-3</fullName>
    </submittedName>
</protein>
<dbReference type="InterPro" id="IPR001715">
    <property type="entry name" value="CH_dom"/>
</dbReference>
<reference evidence="5 6" key="1">
    <citation type="submission" date="2019-01" db="EMBL/GenBank/DDBJ databases">
        <title>Genomes sequencing and comparative genomics of infectious freshwater microsporidia, Cucumispora dikerogammari and Thelohania contejeani.</title>
        <authorList>
            <person name="Cormier A."/>
            <person name="Giraud I."/>
            <person name="Wattier R."/>
            <person name="Teixeira M."/>
            <person name="Grandjean F."/>
            <person name="Rigaud T."/>
            <person name="Cordaux R."/>
        </authorList>
    </citation>
    <scope>NUCLEOTIDE SEQUENCE [LARGE SCALE GENOMIC DNA]</scope>
    <source>
        <strain evidence="5">T1</strain>
        <tissue evidence="5">Spores</tissue>
    </source>
</reference>
<evidence type="ECO:0000256" key="2">
    <source>
        <dbReference type="ARBA" id="ARBA00023203"/>
    </source>
</evidence>
<dbReference type="EMBL" id="SBIQ01000593">
    <property type="protein sequence ID" value="KAF7674879.1"/>
    <property type="molecule type" value="Genomic_DNA"/>
</dbReference>
<evidence type="ECO:0000259" key="4">
    <source>
        <dbReference type="PROSITE" id="PS50021"/>
    </source>
</evidence>
<dbReference type="InterPro" id="IPR036872">
    <property type="entry name" value="CH_dom_sf"/>
</dbReference>
<name>A0ABQ7HV66_9MICR</name>
<dbReference type="PROSITE" id="PS50021">
    <property type="entry name" value="CH"/>
    <property type="match status" value="2"/>
</dbReference>
<proteinExistence type="predicted"/>
<gene>
    <name evidence="5" type="primary">Pls3</name>
    <name evidence="5" type="ORF">TCON_2727</name>
</gene>
<dbReference type="SUPFAM" id="SSF47576">
    <property type="entry name" value="Calponin-homology domain, CH-domain"/>
    <property type="match status" value="2"/>
</dbReference>
<sequence>MSMMEEFPTLKKVSKEEKMKKEIKSMGSLIEMVLPSVYKFDDKTDFFKKLSNGIILAHLINLVSPNTIKIPNFCELAQQERVLIKKRIFIDDIIRGAQKVIHRSVNIAIEDILNGNEAPVLGLLVQIMKILLKRKEYIHLKYTLATSSNESFSYTPTNENNKIDDSNTEKSNNGSDTKPIEFTEIVDNKKYCHQLEKTNKRTIDEYALMNTSRKYLSKSCIIDWINYIIRQNGFDDLTVKNLSSDLSDSMVYGILLESIAGGIIGDVTKSIYNKDLNSRAKQIIQHINELGFLGMLSHTDIIEGHEVNNFIFINELYKRYWRNDIYMVKDYDEEGGDESSTEIVTVSEKMKTIWNDVKLFDRKVDTLIRKLEIMNMLNEKEKKKKWYVKAIQCLFG</sequence>
<dbReference type="InterPro" id="IPR039959">
    <property type="entry name" value="Fimbrin/Plastin"/>
</dbReference>
<accession>A0ABQ7HV66</accession>
<evidence type="ECO:0000313" key="6">
    <source>
        <dbReference type="Proteomes" id="UP001516464"/>
    </source>
</evidence>
<keyword evidence="2" id="KW-0009">Actin-binding</keyword>
<evidence type="ECO:0000256" key="1">
    <source>
        <dbReference type="ARBA" id="ARBA00022737"/>
    </source>
</evidence>
<dbReference type="Gene3D" id="1.10.418.10">
    <property type="entry name" value="Calponin-like domain"/>
    <property type="match status" value="2"/>
</dbReference>
<dbReference type="SMART" id="SM00033">
    <property type="entry name" value="CH"/>
    <property type="match status" value="2"/>
</dbReference>
<dbReference type="Proteomes" id="UP001516464">
    <property type="component" value="Unassembled WGS sequence"/>
</dbReference>
<dbReference type="PANTHER" id="PTHR19961">
    <property type="entry name" value="FIMBRIN/PLASTIN"/>
    <property type="match status" value="1"/>
</dbReference>
<keyword evidence="6" id="KW-1185">Reference proteome</keyword>